<gene>
    <name evidence="1" type="ORF">ECE50_002570</name>
</gene>
<dbReference type="InterPro" id="IPR028049">
    <property type="entry name" value="Imm-NTF2"/>
</dbReference>
<dbReference type="AlphaFoldDB" id="A0A3S1BPM9"/>
<dbReference type="OrthoDB" id="1148414at2"/>
<reference evidence="1" key="1">
    <citation type="submission" date="2020-05" db="EMBL/GenBank/DDBJ databases">
        <title>Chitinophaga laudate sp. nov., isolated from a tropical peat swamp.</title>
        <authorList>
            <person name="Goh C.B.S."/>
            <person name="Lee M.S."/>
            <person name="Parimannan S."/>
            <person name="Pasbakhsh P."/>
            <person name="Yule C.M."/>
            <person name="Rajandas H."/>
            <person name="Loke S."/>
            <person name="Croft L."/>
            <person name="Tan J.B.L."/>
        </authorList>
    </citation>
    <scope>NUCLEOTIDE SEQUENCE</scope>
    <source>
        <strain evidence="1">Mgbs1</strain>
    </source>
</reference>
<evidence type="ECO:0000313" key="2">
    <source>
        <dbReference type="Proteomes" id="UP000281028"/>
    </source>
</evidence>
<keyword evidence="2" id="KW-1185">Reference proteome</keyword>
<dbReference type="Proteomes" id="UP000281028">
    <property type="component" value="Unassembled WGS sequence"/>
</dbReference>
<accession>A0A3S1BPM9</accession>
<evidence type="ECO:0000313" key="1">
    <source>
        <dbReference type="EMBL" id="NSL85697.1"/>
    </source>
</evidence>
<proteinExistence type="predicted"/>
<protein>
    <submittedName>
        <fullName evidence="1">Uncharacterized protein</fullName>
    </submittedName>
</protein>
<name>A0A3S1BPM9_9BACT</name>
<comment type="caution">
    <text evidence="1">The sequence shown here is derived from an EMBL/GenBank/DDBJ whole genome shotgun (WGS) entry which is preliminary data.</text>
</comment>
<organism evidence="1 2">
    <name type="scientific">Chitinophaga solisilvae</name>
    <dbReference type="NCBI Taxonomy" id="1233460"/>
    <lineage>
        <taxon>Bacteria</taxon>
        <taxon>Pseudomonadati</taxon>
        <taxon>Bacteroidota</taxon>
        <taxon>Chitinophagia</taxon>
        <taxon>Chitinophagales</taxon>
        <taxon>Chitinophagaceae</taxon>
        <taxon>Chitinophaga</taxon>
    </lineage>
</organism>
<dbReference type="EMBL" id="RIAR02000001">
    <property type="protein sequence ID" value="NSL85697.1"/>
    <property type="molecule type" value="Genomic_DNA"/>
</dbReference>
<dbReference type="Pfam" id="PF15655">
    <property type="entry name" value="Imm-NTF2"/>
    <property type="match status" value="1"/>
</dbReference>
<sequence>MTQTEINTALEHQLVQIARSFAVQMNEIEGRIFTLQQNDKEGKIDHFAVYREAYDPVFQQYATDKRRVYGGQATSFGWPPKYDGITQETTGKAEIKSKSKAEVYFQTNNRRSAEYLFVLHRKADEWRIDNVKYKWFNNGKWSSLIM</sequence>